<evidence type="ECO:0000256" key="5">
    <source>
        <dbReference type="ARBA" id="ARBA00022737"/>
    </source>
</evidence>
<dbReference type="STRING" id="1037660.A0A066VN11"/>
<dbReference type="Gene3D" id="4.10.60.10">
    <property type="entry name" value="Zinc finger, CCHC-type"/>
    <property type="match status" value="1"/>
</dbReference>
<accession>A0A066VN11</accession>
<feature type="region of interest" description="Disordered" evidence="13">
    <location>
        <begin position="1"/>
        <end position="38"/>
    </location>
</feature>
<dbReference type="Gene3D" id="4.10.1000.10">
    <property type="entry name" value="Zinc finger, CCCH-type"/>
    <property type="match status" value="2"/>
</dbReference>
<evidence type="ECO:0000256" key="3">
    <source>
        <dbReference type="ARBA" id="ARBA00022664"/>
    </source>
</evidence>
<feature type="domain" description="CCHC-type" evidence="15">
    <location>
        <begin position="474"/>
        <end position="489"/>
    </location>
</feature>
<evidence type="ECO:0000256" key="1">
    <source>
        <dbReference type="ARBA" id="ARBA00004123"/>
    </source>
</evidence>
<keyword evidence="4 11" id="KW-0479">Metal-binding</keyword>
<dbReference type="InParanoid" id="A0A066VN11"/>
<dbReference type="GeneID" id="25266666"/>
<keyword evidence="5 12" id="KW-0677">Repeat</keyword>
<organism evidence="16 17">
    <name type="scientific">Tilletiaria anomala (strain ATCC 24038 / CBS 436.72 / UBC 951)</name>
    <dbReference type="NCBI Taxonomy" id="1037660"/>
    <lineage>
        <taxon>Eukaryota</taxon>
        <taxon>Fungi</taxon>
        <taxon>Dikarya</taxon>
        <taxon>Basidiomycota</taxon>
        <taxon>Ustilaginomycotina</taxon>
        <taxon>Exobasidiomycetes</taxon>
        <taxon>Georgefischeriales</taxon>
        <taxon>Tilletiariaceae</taxon>
        <taxon>Tilletiaria</taxon>
    </lineage>
</organism>
<feature type="zinc finger region" description="C3H1-type" evidence="11">
    <location>
        <begin position="208"/>
        <end position="235"/>
    </location>
</feature>
<feature type="compositionally biased region" description="Polar residues" evidence="13">
    <location>
        <begin position="331"/>
        <end position="354"/>
    </location>
</feature>
<feature type="zinc finger region" description="C3H1-type" evidence="11">
    <location>
        <begin position="237"/>
        <end position="259"/>
    </location>
</feature>
<feature type="compositionally biased region" description="Polar residues" evidence="13">
    <location>
        <begin position="373"/>
        <end position="387"/>
    </location>
</feature>
<evidence type="ECO:0000313" key="17">
    <source>
        <dbReference type="Proteomes" id="UP000027361"/>
    </source>
</evidence>
<dbReference type="OrthoDB" id="1914176at2759"/>
<comment type="caution">
    <text evidence="16">The sequence shown here is derived from an EMBL/GenBank/DDBJ whole genome shotgun (WGS) entry which is preliminary data.</text>
</comment>
<name>A0A066VN11_TILAU</name>
<reference evidence="16 17" key="1">
    <citation type="submission" date="2014-05" db="EMBL/GenBank/DDBJ databases">
        <title>Draft genome sequence of a rare smut relative, Tilletiaria anomala UBC 951.</title>
        <authorList>
            <consortium name="DOE Joint Genome Institute"/>
            <person name="Toome M."/>
            <person name="Kuo A."/>
            <person name="Henrissat B."/>
            <person name="Lipzen A."/>
            <person name="Tritt A."/>
            <person name="Yoshinaga Y."/>
            <person name="Zane M."/>
            <person name="Barry K."/>
            <person name="Grigoriev I.V."/>
            <person name="Spatafora J.W."/>
            <person name="Aimea M.C."/>
        </authorList>
    </citation>
    <scope>NUCLEOTIDE SEQUENCE [LARGE SCALE GENOMIC DNA]</scope>
    <source>
        <strain evidence="16 17">UBC 951</strain>
    </source>
</reference>
<dbReference type="InterPro" id="IPR036855">
    <property type="entry name" value="Znf_CCCH_sf"/>
</dbReference>
<dbReference type="InterPro" id="IPR045348">
    <property type="entry name" value="CPSF4/Yth1"/>
</dbReference>
<feature type="domain" description="C3H1-type" evidence="14">
    <location>
        <begin position="208"/>
        <end position="235"/>
    </location>
</feature>
<feature type="region of interest" description="Disordered" evidence="13">
    <location>
        <begin position="486"/>
        <end position="529"/>
    </location>
</feature>
<dbReference type="HOGENOM" id="CLU_024513_0_0_1"/>
<dbReference type="GO" id="GO:0008270">
    <property type="term" value="F:zinc ion binding"/>
    <property type="evidence" value="ECO:0007669"/>
    <property type="project" value="UniProtKB-KW"/>
</dbReference>
<dbReference type="SMART" id="SM00343">
    <property type="entry name" value="ZnF_C2HC"/>
    <property type="match status" value="1"/>
</dbReference>
<dbReference type="GO" id="GO:0031124">
    <property type="term" value="P:mRNA 3'-end processing"/>
    <property type="evidence" value="ECO:0007669"/>
    <property type="project" value="UniProtKB-UniRule"/>
</dbReference>
<dbReference type="PROSITE" id="PS50103">
    <property type="entry name" value="ZF_C3H1"/>
    <property type="match status" value="4"/>
</dbReference>
<dbReference type="OMA" id="HIRRVIC"/>
<keyword evidence="7 11" id="KW-0862">Zinc</keyword>
<dbReference type="InterPro" id="IPR000571">
    <property type="entry name" value="Znf_CCCH"/>
</dbReference>
<evidence type="ECO:0000259" key="14">
    <source>
        <dbReference type="PROSITE" id="PS50103"/>
    </source>
</evidence>
<comment type="subcellular location">
    <subcellularLocation>
        <location evidence="1 12">Nucleus</location>
    </subcellularLocation>
</comment>
<dbReference type="SUPFAM" id="SSF90229">
    <property type="entry name" value="CCCH zinc finger"/>
    <property type="match status" value="2"/>
</dbReference>
<dbReference type="GO" id="GO:0005634">
    <property type="term" value="C:nucleus"/>
    <property type="evidence" value="ECO:0007669"/>
    <property type="project" value="UniProtKB-SubCell"/>
</dbReference>
<dbReference type="FunFam" id="4.10.1000.10:FF:000017">
    <property type="entry name" value="Cleavage and polyadenylation specificity factor 30 kDa subunit"/>
    <property type="match status" value="1"/>
</dbReference>
<feature type="zinc finger region" description="C3H1-type" evidence="11">
    <location>
        <begin position="110"/>
        <end position="133"/>
    </location>
</feature>
<comment type="similarity">
    <text evidence="2 12">Belongs to the CPSF4/YTH1 family.</text>
</comment>
<dbReference type="Pfam" id="PF00098">
    <property type="entry name" value="zf-CCHC"/>
    <property type="match status" value="1"/>
</dbReference>
<dbReference type="GO" id="GO:0003723">
    <property type="term" value="F:RNA binding"/>
    <property type="evidence" value="ECO:0007669"/>
    <property type="project" value="UniProtKB-UniRule"/>
</dbReference>
<dbReference type="EMBL" id="JMSN01000097">
    <property type="protein sequence ID" value="KDN39955.1"/>
    <property type="molecule type" value="Genomic_DNA"/>
</dbReference>
<proteinExistence type="inferred from homology"/>
<evidence type="ECO:0000256" key="6">
    <source>
        <dbReference type="ARBA" id="ARBA00022771"/>
    </source>
</evidence>
<comment type="function">
    <text evidence="10 12">Component of the cleavage factor I (CF I) involved in pre-mRNA 3'-end processing.</text>
</comment>
<evidence type="ECO:0000256" key="13">
    <source>
        <dbReference type="SAM" id="MobiDB-lite"/>
    </source>
</evidence>
<protein>
    <recommendedName>
        <fullName evidence="12">mRNA 3'-end-processing protein</fullName>
    </recommendedName>
</protein>
<evidence type="ECO:0000256" key="7">
    <source>
        <dbReference type="ARBA" id="ARBA00022833"/>
    </source>
</evidence>
<dbReference type="SMART" id="SM00356">
    <property type="entry name" value="ZnF_C3H1"/>
    <property type="match status" value="5"/>
</dbReference>
<dbReference type="SUPFAM" id="SSF57756">
    <property type="entry name" value="Retrovirus zinc finger-like domains"/>
    <property type="match status" value="1"/>
</dbReference>
<dbReference type="PANTHER" id="PTHR23102">
    <property type="entry name" value="CLEAVAGE AND POLYADENYLATION SPECIFICITY FACTOR SUBUNIT 4-RELATED"/>
    <property type="match status" value="1"/>
</dbReference>
<evidence type="ECO:0000256" key="4">
    <source>
        <dbReference type="ARBA" id="ARBA00022723"/>
    </source>
</evidence>
<keyword evidence="6 11" id="KW-0863">Zinc-finger</keyword>
<evidence type="ECO:0000256" key="8">
    <source>
        <dbReference type="ARBA" id="ARBA00022884"/>
    </source>
</evidence>
<feature type="compositionally biased region" description="Basic and acidic residues" evidence="13">
    <location>
        <begin position="1"/>
        <end position="21"/>
    </location>
</feature>
<dbReference type="AlphaFoldDB" id="A0A066VN11"/>
<gene>
    <name evidence="16" type="ORF">K437DRAFT_275859</name>
</gene>
<dbReference type="RefSeq" id="XP_013241238.1">
    <property type="nucleotide sequence ID" value="XM_013385784.1"/>
</dbReference>
<evidence type="ECO:0000313" key="16">
    <source>
        <dbReference type="EMBL" id="KDN39955.1"/>
    </source>
</evidence>
<dbReference type="Gene3D" id="6.10.250.3220">
    <property type="match status" value="1"/>
</dbReference>
<feature type="domain" description="C3H1-type" evidence="14">
    <location>
        <begin position="237"/>
        <end position="259"/>
    </location>
</feature>
<dbReference type="Proteomes" id="UP000027361">
    <property type="component" value="Unassembled WGS sequence"/>
</dbReference>
<evidence type="ECO:0000256" key="9">
    <source>
        <dbReference type="ARBA" id="ARBA00023242"/>
    </source>
</evidence>
<feature type="compositionally biased region" description="Basic and acidic residues" evidence="13">
    <location>
        <begin position="309"/>
        <end position="326"/>
    </location>
</feature>
<dbReference type="InterPro" id="IPR001878">
    <property type="entry name" value="Znf_CCHC"/>
</dbReference>
<feature type="compositionally biased region" description="Gly residues" evidence="13">
    <location>
        <begin position="299"/>
        <end position="308"/>
    </location>
</feature>
<keyword evidence="3 12" id="KW-0507">mRNA processing</keyword>
<feature type="domain" description="C3H1-type" evidence="14">
    <location>
        <begin position="110"/>
        <end position="133"/>
    </location>
</feature>
<evidence type="ECO:0000256" key="2">
    <source>
        <dbReference type="ARBA" id="ARBA00008907"/>
    </source>
</evidence>
<evidence type="ECO:0000259" key="15">
    <source>
        <dbReference type="PROSITE" id="PS50158"/>
    </source>
</evidence>
<evidence type="ECO:0000256" key="12">
    <source>
        <dbReference type="RuleBase" id="RU369008"/>
    </source>
</evidence>
<keyword evidence="9 12" id="KW-0539">Nucleus</keyword>
<feature type="domain" description="C3H1-type" evidence="14">
    <location>
        <begin position="147"/>
        <end position="174"/>
    </location>
</feature>
<evidence type="ECO:0000256" key="10">
    <source>
        <dbReference type="ARBA" id="ARBA00024826"/>
    </source>
</evidence>
<dbReference type="InterPro" id="IPR036875">
    <property type="entry name" value="Znf_CCHC_sf"/>
</dbReference>
<feature type="zinc finger region" description="C3H1-type" evidence="11">
    <location>
        <begin position="147"/>
        <end position="174"/>
    </location>
</feature>
<dbReference type="PANTHER" id="PTHR23102:SF24">
    <property type="entry name" value="CLEAVAGE AND POLYADENYLATION SPECIFICITY FACTOR SUBUNIT 4"/>
    <property type="match status" value="1"/>
</dbReference>
<feature type="region of interest" description="Disordered" evidence="13">
    <location>
        <begin position="279"/>
        <end position="405"/>
    </location>
</feature>
<sequence>MAHAEGAQRRAHANDDGEDAGRYANKKQKRSHGEWRDIGKNGIAHHVTEAAQPEEGQSVPVPIAPPTASSLRLVNVLQQALHQDWHHNTFPFEDYVKQEQGLRLDHESTICPTFLKEGKCPLGNACPKRHVPLFQPPHSSASHNRDGTKRTVCKHWLRGLCKKGDGCDYLHEYDMRTMPECRFFATFGYCDMSSGTERECLYLHRDPKTKRRECEEYNRGFCQKGPSCPKKHIRRVICPHYLAGFCPKGKDCQRGHPKVSRPSVESRRNSLIQTVRPMTAEEAFAPPPHLRDRQPYRSGPGGGTGGEMGGRDYHRMTGADDHEGSRRTGMNAFSQQGGARQWGNQRGEQISQSGMPPAQGMPPPTLPPGLQHLAQQGGLTPSQSGSDLGTPGPAGGEDAFSVIPGFGNANAATSFAMTQQMQQQQQVIRGTPPFNGAGFDGGAGGHGAVAGASAGGPGGRPPRKFLKDLSEVLCFKCGELGHFANMCPNPNKPGQRGRGQERGRGGAPLERGGGHHGGAGSFTGGPPSH</sequence>
<dbReference type="PROSITE" id="PS50158">
    <property type="entry name" value="ZF_CCHC"/>
    <property type="match status" value="1"/>
</dbReference>
<keyword evidence="8 12" id="KW-0694">RNA-binding</keyword>
<evidence type="ECO:0000256" key="11">
    <source>
        <dbReference type="PROSITE-ProRule" id="PRU00723"/>
    </source>
</evidence>
<keyword evidence="17" id="KW-1185">Reference proteome</keyword>